<dbReference type="Proteomes" id="UP001164929">
    <property type="component" value="Chromosome 1"/>
</dbReference>
<evidence type="ECO:0000313" key="3">
    <source>
        <dbReference type="Proteomes" id="UP001164929"/>
    </source>
</evidence>
<sequence length="152" mass="17310">MMLQMCKLVIFRKNDELRKDAVDALCCLAHALGEDFTIFIPSIHKLLLKHRLRHKEFEEIEGRLRRREPIILGSTAAQRLSRQLPMEPILLWAHPDLISYSVFRMRGPVSGGPRLTPPHVGSGVWPSSALSPPGSNPLRTRARGPDIHWVHF</sequence>
<evidence type="ECO:0000313" key="2">
    <source>
        <dbReference type="EMBL" id="KAJ7015594.1"/>
    </source>
</evidence>
<evidence type="ECO:0000256" key="1">
    <source>
        <dbReference type="SAM" id="MobiDB-lite"/>
    </source>
</evidence>
<organism evidence="2 3">
    <name type="scientific">Populus alba x Populus x berolinensis</name>
    <dbReference type="NCBI Taxonomy" id="444605"/>
    <lineage>
        <taxon>Eukaryota</taxon>
        <taxon>Viridiplantae</taxon>
        <taxon>Streptophyta</taxon>
        <taxon>Embryophyta</taxon>
        <taxon>Tracheophyta</taxon>
        <taxon>Spermatophyta</taxon>
        <taxon>Magnoliopsida</taxon>
        <taxon>eudicotyledons</taxon>
        <taxon>Gunneridae</taxon>
        <taxon>Pentapetalae</taxon>
        <taxon>rosids</taxon>
        <taxon>fabids</taxon>
        <taxon>Malpighiales</taxon>
        <taxon>Salicaceae</taxon>
        <taxon>Saliceae</taxon>
        <taxon>Populus</taxon>
    </lineage>
</organism>
<protein>
    <submittedName>
        <fullName evidence="2">Uncharacterized protein</fullName>
    </submittedName>
</protein>
<dbReference type="EMBL" id="JAQIZT010000001">
    <property type="protein sequence ID" value="KAJ7015594.1"/>
    <property type="molecule type" value="Genomic_DNA"/>
</dbReference>
<name>A0AAD6WNV6_9ROSI</name>
<dbReference type="AlphaFoldDB" id="A0AAD6WNV6"/>
<reference evidence="2 3" key="1">
    <citation type="journal article" date="2023" name="Mol. Ecol. Resour.">
        <title>Chromosome-level genome assembly of a triploid poplar Populus alba 'Berolinensis'.</title>
        <authorList>
            <person name="Chen S."/>
            <person name="Yu Y."/>
            <person name="Wang X."/>
            <person name="Wang S."/>
            <person name="Zhang T."/>
            <person name="Zhou Y."/>
            <person name="He R."/>
            <person name="Meng N."/>
            <person name="Wang Y."/>
            <person name="Liu W."/>
            <person name="Liu Z."/>
            <person name="Liu J."/>
            <person name="Guo Q."/>
            <person name="Huang H."/>
            <person name="Sederoff R.R."/>
            <person name="Wang G."/>
            <person name="Qu G."/>
            <person name="Chen S."/>
        </authorList>
    </citation>
    <scope>NUCLEOTIDE SEQUENCE [LARGE SCALE GENOMIC DNA]</scope>
    <source>
        <strain evidence="2">SC-2020</strain>
    </source>
</reference>
<gene>
    <name evidence="2" type="ORF">NC653_004788</name>
</gene>
<keyword evidence="3" id="KW-1185">Reference proteome</keyword>
<accession>A0AAD6WNV6</accession>
<feature type="region of interest" description="Disordered" evidence="1">
    <location>
        <begin position="121"/>
        <end position="142"/>
    </location>
</feature>
<comment type="caution">
    <text evidence="2">The sequence shown here is derived from an EMBL/GenBank/DDBJ whole genome shotgun (WGS) entry which is preliminary data.</text>
</comment>
<proteinExistence type="predicted"/>